<evidence type="ECO:0000256" key="1">
    <source>
        <dbReference type="SAM" id="MobiDB-lite"/>
    </source>
</evidence>
<protein>
    <submittedName>
        <fullName evidence="2">Uncharacterized protein</fullName>
    </submittedName>
</protein>
<dbReference type="Proteomes" id="UP001286313">
    <property type="component" value="Unassembled WGS sequence"/>
</dbReference>
<evidence type="ECO:0000313" key="2">
    <source>
        <dbReference type="EMBL" id="KAK3872329.1"/>
    </source>
</evidence>
<feature type="region of interest" description="Disordered" evidence="1">
    <location>
        <begin position="31"/>
        <end position="81"/>
    </location>
</feature>
<comment type="caution">
    <text evidence="2">The sequence shown here is derived from an EMBL/GenBank/DDBJ whole genome shotgun (WGS) entry which is preliminary data.</text>
</comment>
<dbReference type="AlphaFoldDB" id="A0AAE1FF99"/>
<name>A0AAE1FF99_PETCI</name>
<accession>A0AAE1FF99</accession>
<sequence length="194" mass="20927">MPVTSTMPSQPGLPAVLAPSGLLTMPTSAVLGASPAPPPATHRRRRAHSMGGRHTTRQAPVVPAPPSTAPVTRAGRQCKDQTSHRIYRVTTPAVRDASWSRTPFMPYILPVTSTPGLNVLYSSDSPSLLPAFCHKKTVGIYGGKDKHVIDDGTGMVRYCTDEQLGACHCQRYHKASWPADVDGLIVRLPSIKHY</sequence>
<dbReference type="EMBL" id="JAWQEG010002385">
    <property type="protein sequence ID" value="KAK3872329.1"/>
    <property type="molecule type" value="Genomic_DNA"/>
</dbReference>
<organism evidence="2 3">
    <name type="scientific">Petrolisthes cinctipes</name>
    <name type="common">Flat porcelain crab</name>
    <dbReference type="NCBI Taxonomy" id="88211"/>
    <lineage>
        <taxon>Eukaryota</taxon>
        <taxon>Metazoa</taxon>
        <taxon>Ecdysozoa</taxon>
        <taxon>Arthropoda</taxon>
        <taxon>Crustacea</taxon>
        <taxon>Multicrustacea</taxon>
        <taxon>Malacostraca</taxon>
        <taxon>Eumalacostraca</taxon>
        <taxon>Eucarida</taxon>
        <taxon>Decapoda</taxon>
        <taxon>Pleocyemata</taxon>
        <taxon>Anomura</taxon>
        <taxon>Galatheoidea</taxon>
        <taxon>Porcellanidae</taxon>
        <taxon>Petrolisthes</taxon>
    </lineage>
</organism>
<reference evidence="2" key="1">
    <citation type="submission" date="2023-10" db="EMBL/GenBank/DDBJ databases">
        <title>Genome assemblies of two species of porcelain crab, Petrolisthes cinctipes and Petrolisthes manimaculis (Anomura: Porcellanidae).</title>
        <authorList>
            <person name="Angst P."/>
        </authorList>
    </citation>
    <scope>NUCLEOTIDE SEQUENCE</scope>
    <source>
        <strain evidence="2">PB745_01</strain>
        <tissue evidence="2">Gill</tissue>
    </source>
</reference>
<gene>
    <name evidence="2" type="ORF">Pcinc_022547</name>
</gene>
<proteinExistence type="predicted"/>
<keyword evidence="3" id="KW-1185">Reference proteome</keyword>
<evidence type="ECO:0000313" key="3">
    <source>
        <dbReference type="Proteomes" id="UP001286313"/>
    </source>
</evidence>